<dbReference type="InterPro" id="IPR016024">
    <property type="entry name" value="ARM-type_fold"/>
</dbReference>
<dbReference type="GO" id="GO:0006364">
    <property type="term" value="P:rRNA processing"/>
    <property type="evidence" value="ECO:0007669"/>
    <property type="project" value="TreeGrafter"/>
</dbReference>
<comment type="caution">
    <text evidence="6">The sequence shown here is derived from an EMBL/GenBank/DDBJ whole genome shotgun (WGS) entry which is preliminary data.</text>
</comment>
<feature type="compositionally biased region" description="Low complexity" evidence="4">
    <location>
        <begin position="866"/>
        <end position="883"/>
    </location>
</feature>
<name>A0AAV7H664_DENCH</name>
<dbReference type="AlphaFoldDB" id="A0AAV7H664"/>
<gene>
    <name evidence="6" type="ORF">IEQ34_007625</name>
</gene>
<protein>
    <recommendedName>
        <fullName evidence="5">Pre-rRNA-processing protein RIX1 N-terminal domain-containing protein</fullName>
    </recommendedName>
</protein>
<dbReference type="GO" id="GO:0005634">
    <property type="term" value="C:nucleus"/>
    <property type="evidence" value="ECO:0007669"/>
    <property type="project" value="UniProtKB-SubCell"/>
</dbReference>
<comment type="subcellular location">
    <subcellularLocation>
        <location evidence="1">Nucleus</location>
    </subcellularLocation>
</comment>
<feature type="region of interest" description="Disordered" evidence="4">
    <location>
        <begin position="840"/>
        <end position="891"/>
    </location>
</feature>
<dbReference type="PANTHER" id="PTHR34105">
    <property type="entry name" value="PROLINE-, GLUTAMIC ACID- AND LEUCINE-RICH PROTEIN 1"/>
    <property type="match status" value="1"/>
</dbReference>
<dbReference type="PANTHER" id="PTHR34105:SF1">
    <property type="entry name" value="PROLINE-, GLUTAMIC ACID- AND LEUCINE-RICH PROTEIN 1"/>
    <property type="match status" value="1"/>
</dbReference>
<dbReference type="EMBL" id="JAGFBR010000008">
    <property type="protein sequence ID" value="KAH0463043.1"/>
    <property type="molecule type" value="Genomic_DNA"/>
</dbReference>
<proteinExistence type="inferred from homology"/>
<keyword evidence="7" id="KW-1185">Reference proteome</keyword>
<evidence type="ECO:0000256" key="2">
    <source>
        <dbReference type="ARBA" id="ARBA00010511"/>
    </source>
</evidence>
<feature type="compositionally biased region" description="Basic and acidic residues" evidence="4">
    <location>
        <begin position="781"/>
        <end position="790"/>
    </location>
</feature>
<accession>A0AAV7H664</accession>
<reference evidence="6 7" key="1">
    <citation type="journal article" date="2021" name="Hortic Res">
        <title>Chromosome-scale assembly of the Dendrobium chrysotoxum genome enhances the understanding of orchid evolution.</title>
        <authorList>
            <person name="Zhang Y."/>
            <person name="Zhang G.Q."/>
            <person name="Zhang D."/>
            <person name="Liu X.D."/>
            <person name="Xu X.Y."/>
            <person name="Sun W.H."/>
            <person name="Yu X."/>
            <person name="Zhu X."/>
            <person name="Wang Z.W."/>
            <person name="Zhao X."/>
            <person name="Zhong W.Y."/>
            <person name="Chen H."/>
            <person name="Yin W.L."/>
            <person name="Huang T."/>
            <person name="Niu S.C."/>
            <person name="Liu Z.J."/>
        </authorList>
    </citation>
    <scope>NUCLEOTIDE SEQUENCE [LARGE SCALE GENOMIC DNA]</scope>
    <source>
        <strain evidence="6">Lindl</strain>
    </source>
</reference>
<evidence type="ECO:0000259" key="5">
    <source>
        <dbReference type="Pfam" id="PF08167"/>
    </source>
</evidence>
<evidence type="ECO:0000313" key="7">
    <source>
        <dbReference type="Proteomes" id="UP000775213"/>
    </source>
</evidence>
<keyword evidence="3" id="KW-0539">Nucleus</keyword>
<feature type="domain" description="Pre-rRNA-processing protein RIX1 N-terminal" evidence="5">
    <location>
        <begin position="27"/>
        <end position="230"/>
    </location>
</feature>
<feature type="region of interest" description="Disordered" evidence="4">
    <location>
        <begin position="781"/>
        <end position="802"/>
    </location>
</feature>
<evidence type="ECO:0000256" key="3">
    <source>
        <dbReference type="ARBA" id="ARBA00023242"/>
    </source>
</evidence>
<comment type="similarity">
    <text evidence="2">Belongs to the RIX1/PELP1 family.</text>
</comment>
<evidence type="ECO:0000256" key="1">
    <source>
        <dbReference type="ARBA" id="ARBA00004123"/>
    </source>
</evidence>
<dbReference type="Proteomes" id="UP000775213">
    <property type="component" value="Unassembled WGS sequence"/>
</dbReference>
<dbReference type="InterPro" id="IPR012583">
    <property type="entry name" value="RIX1_N"/>
</dbReference>
<dbReference type="SUPFAM" id="SSF48371">
    <property type="entry name" value="ARM repeat"/>
    <property type="match status" value="1"/>
</dbReference>
<evidence type="ECO:0000256" key="4">
    <source>
        <dbReference type="SAM" id="MobiDB-lite"/>
    </source>
</evidence>
<feature type="compositionally biased region" description="Basic and acidic residues" evidence="4">
    <location>
        <begin position="847"/>
        <end position="865"/>
    </location>
</feature>
<organism evidence="6 7">
    <name type="scientific">Dendrobium chrysotoxum</name>
    <name type="common">Orchid</name>
    <dbReference type="NCBI Taxonomy" id="161865"/>
    <lineage>
        <taxon>Eukaryota</taxon>
        <taxon>Viridiplantae</taxon>
        <taxon>Streptophyta</taxon>
        <taxon>Embryophyta</taxon>
        <taxon>Tracheophyta</taxon>
        <taxon>Spermatophyta</taxon>
        <taxon>Magnoliopsida</taxon>
        <taxon>Liliopsida</taxon>
        <taxon>Asparagales</taxon>
        <taxon>Orchidaceae</taxon>
        <taxon>Epidendroideae</taxon>
        <taxon>Malaxideae</taxon>
        <taxon>Dendrobiinae</taxon>
        <taxon>Dendrobium</taxon>
    </lineage>
</organism>
<sequence>MGAVAAAEFYSGMDDCCLKPPMLRSVVRDRLPDEKRPLRLAELTAVLSHVRTHGLLFERHSDIAERKLVEAWRSADDGWVERVLSLASNSAAVSLIPDKCWAGICLLGVTSEECCSDRFQSSYTIWFQKLIENFQSPSATHIIKVACCASLADLFTRLACFPYLKKDGTLLARKVIKPVMQILNEDAGETLWDVAANLLCTLMSFFPSSIHQHYDTVEAVLTSKIMAAKCDLNTSKKFSLGLAILPKVKGDEESFYLVIQKILIAINSILSDAFQGLEEEKKSSEVMRMIVPQGKDPPPPLGGQTLPGEAFEPATRRLSELLVPSVTALMHSCCIMLTNPYPFPVSIPVRPLLATVRRVLQVDGSFHGTLFPLITSMHQELLCAELPALHLGCLDFLIAIIKGLRSQLLPHGAYVVRLLTEYFRRARMPSIRRKVYSIVQMLLISMGVGMALYLAQEVINNAFADLTDNLEPGSSAMLSNMQSSILVGETFRQNYHKKRKRASVIPVEHSNGVDLSFKTCSKKSQAPLSVKIAALKALEALLTMGGSLKSECWRPDVDFLVIIVATNAFDANWANENKLCLLTDESSFADYQLATLEVLLASLLSPTHTRSPYLSQGLDLFRRGRQETGSKIATFCTHALLALEVLIHPRALPLVDHPPPNNLSVGEGFNQSFAGGNFNNSIKINLPSFSKGDLGLLDEEDEELASGWFDEEGRTLSENRNLNDKYNETTKQLLNVSEDIMEKPLAINSEVSHHVLEYEDKFSQNVGVEMEGFGRDEATIDKEKTEESTPKNEISFHNASPKKMDFGQGNSAVFAAEMTLQKSDSLVNISVNVSNHGSNAPGLLIGKIKEDSTPRRTPNLDKGKDSMLSYDSDSISLDSLPDIVDGDPDSE</sequence>
<evidence type="ECO:0000313" key="6">
    <source>
        <dbReference type="EMBL" id="KAH0463043.1"/>
    </source>
</evidence>
<dbReference type="Pfam" id="PF08167">
    <property type="entry name" value="RIX1"/>
    <property type="match status" value="1"/>
</dbReference>